<protein>
    <submittedName>
        <fullName evidence="1">Uncharacterized protein</fullName>
    </submittedName>
</protein>
<dbReference type="RefSeq" id="WP_343862735.1">
    <property type="nucleotide sequence ID" value="NZ_BAAAFD010000030.1"/>
</dbReference>
<sequence>MKLEYIFILFFPLCSLASPPIESFALDEDSAKLLGFSYSITVDKLSKMIELQGPAQLKNGCTPIALGNFLIGPDEEQISAFIGSPNVSEPQALGFVSPDSDNKLIVFIDYSCPDGFSSDSRRYEVSTN</sequence>
<name>A0ABN1LUF3_9ALTE</name>
<evidence type="ECO:0000313" key="1">
    <source>
        <dbReference type="EMBL" id="GAA0860404.1"/>
    </source>
</evidence>
<comment type="caution">
    <text evidence="1">The sequence shown here is derived from an EMBL/GenBank/DDBJ whole genome shotgun (WGS) entry which is preliminary data.</text>
</comment>
<gene>
    <name evidence="1" type="ORF">GCM10009114_37230</name>
</gene>
<dbReference type="Proteomes" id="UP001500359">
    <property type="component" value="Unassembled WGS sequence"/>
</dbReference>
<organism evidence="1 2">
    <name type="scientific">Aliiglaciecola litoralis</name>
    <dbReference type="NCBI Taxonomy" id="582857"/>
    <lineage>
        <taxon>Bacteria</taxon>
        <taxon>Pseudomonadati</taxon>
        <taxon>Pseudomonadota</taxon>
        <taxon>Gammaproteobacteria</taxon>
        <taxon>Alteromonadales</taxon>
        <taxon>Alteromonadaceae</taxon>
        <taxon>Aliiglaciecola</taxon>
    </lineage>
</organism>
<accession>A0ABN1LUF3</accession>
<reference evidence="1 2" key="1">
    <citation type="journal article" date="2019" name="Int. J. Syst. Evol. Microbiol.">
        <title>The Global Catalogue of Microorganisms (GCM) 10K type strain sequencing project: providing services to taxonomists for standard genome sequencing and annotation.</title>
        <authorList>
            <consortium name="The Broad Institute Genomics Platform"/>
            <consortium name="The Broad Institute Genome Sequencing Center for Infectious Disease"/>
            <person name="Wu L."/>
            <person name="Ma J."/>
        </authorList>
    </citation>
    <scope>NUCLEOTIDE SEQUENCE [LARGE SCALE GENOMIC DNA]</scope>
    <source>
        <strain evidence="1 2">JCM 15896</strain>
    </source>
</reference>
<keyword evidence="2" id="KW-1185">Reference proteome</keyword>
<evidence type="ECO:0000313" key="2">
    <source>
        <dbReference type="Proteomes" id="UP001500359"/>
    </source>
</evidence>
<dbReference type="EMBL" id="BAAAFD010000030">
    <property type="protein sequence ID" value="GAA0860404.1"/>
    <property type="molecule type" value="Genomic_DNA"/>
</dbReference>
<proteinExistence type="predicted"/>